<dbReference type="GO" id="GO:0006633">
    <property type="term" value="P:fatty acid biosynthetic process"/>
    <property type="evidence" value="ECO:0007669"/>
    <property type="project" value="TreeGrafter"/>
</dbReference>
<dbReference type="PANTHER" id="PTHR42760:SF122">
    <property type="entry name" value="NAD(P)-BINDING PROTEIN"/>
    <property type="match status" value="1"/>
</dbReference>
<dbReference type="STRING" id="1149755.A0A2J6RS60"/>
<name>A0A2J6RS60_HYAVF</name>
<protein>
    <submittedName>
        <fullName evidence="2">NAD(P)-binding protein</fullName>
    </submittedName>
</protein>
<dbReference type="CDD" id="cd05233">
    <property type="entry name" value="SDR_c"/>
    <property type="match status" value="1"/>
</dbReference>
<dbReference type="InterPro" id="IPR036291">
    <property type="entry name" value="NAD(P)-bd_dom_sf"/>
</dbReference>
<dbReference type="EMBL" id="KZ613944">
    <property type="protein sequence ID" value="PMD41361.1"/>
    <property type="molecule type" value="Genomic_DNA"/>
</dbReference>
<dbReference type="GO" id="GO:0016616">
    <property type="term" value="F:oxidoreductase activity, acting on the CH-OH group of donors, NAD or NADP as acceptor"/>
    <property type="evidence" value="ECO:0007669"/>
    <property type="project" value="TreeGrafter"/>
</dbReference>
<evidence type="ECO:0000313" key="2">
    <source>
        <dbReference type="EMBL" id="PMD41361.1"/>
    </source>
</evidence>
<dbReference type="PRINTS" id="PR00081">
    <property type="entry name" value="GDHRDH"/>
</dbReference>
<evidence type="ECO:0000256" key="1">
    <source>
        <dbReference type="ARBA" id="ARBA00006484"/>
    </source>
</evidence>
<proteinExistence type="inferred from homology"/>
<dbReference type="Proteomes" id="UP000235786">
    <property type="component" value="Unassembled WGS sequence"/>
</dbReference>
<dbReference type="PANTHER" id="PTHR42760">
    <property type="entry name" value="SHORT-CHAIN DEHYDROGENASES/REDUCTASES FAMILY MEMBER"/>
    <property type="match status" value="1"/>
</dbReference>
<accession>A0A2J6RS60</accession>
<keyword evidence="3" id="KW-1185">Reference proteome</keyword>
<organism evidence="2 3">
    <name type="scientific">Hyaloscypha variabilis (strain UAMH 11265 / GT02V1 / F)</name>
    <name type="common">Meliniomyces variabilis</name>
    <dbReference type="NCBI Taxonomy" id="1149755"/>
    <lineage>
        <taxon>Eukaryota</taxon>
        <taxon>Fungi</taxon>
        <taxon>Dikarya</taxon>
        <taxon>Ascomycota</taxon>
        <taxon>Pezizomycotina</taxon>
        <taxon>Leotiomycetes</taxon>
        <taxon>Helotiales</taxon>
        <taxon>Hyaloscyphaceae</taxon>
        <taxon>Hyaloscypha</taxon>
        <taxon>Hyaloscypha variabilis</taxon>
    </lineage>
</organism>
<reference evidence="2 3" key="1">
    <citation type="submission" date="2016-04" db="EMBL/GenBank/DDBJ databases">
        <title>A degradative enzymes factory behind the ericoid mycorrhizal symbiosis.</title>
        <authorList>
            <consortium name="DOE Joint Genome Institute"/>
            <person name="Martino E."/>
            <person name="Morin E."/>
            <person name="Grelet G."/>
            <person name="Kuo A."/>
            <person name="Kohler A."/>
            <person name="Daghino S."/>
            <person name="Barry K."/>
            <person name="Choi C."/>
            <person name="Cichocki N."/>
            <person name="Clum A."/>
            <person name="Copeland A."/>
            <person name="Hainaut M."/>
            <person name="Haridas S."/>
            <person name="Labutti K."/>
            <person name="Lindquist E."/>
            <person name="Lipzen A."/>
            <person name="Khouja H.-R."/>
            <person name="Murat C."/>
            <person name="Ohm R."/>
            <person name="Olson A."/>
            <person name="Spatafora J."/>
            <person name="Veneault-Fourrey C."/>
            <person name="Henrissat B."/>
            <person name="Grigoriev I."/>
            <person name="Martin F."/>
            <person name="Perotto S."/>
        </authorList>
    </citation>
    <scope>NUCLEOTIDE SEQUENCE [LARGE SCALE GENOMIC DNA]</scope>
    <source>
        <strain evidence="2 3">F</strain>
    </source>
</reference>
<dbReference type="Gene3D" id="3.40.50.720">
    <property type="entry name" value="NAD(P)-binding Rossmann-like Domain"/>
    <property type="match status" value="1"/>
</dbReference>
<evidence type="ECO:0000313" key="3">
    <source>
        <dbReference type="Proteomes" id="UP000235786"/>
    </source>
</evidence>
<dbReference type="SUPFAM" id="SSF51735">
    <property type="entry name" value="NAD(P)-binding Rossmann-fold domains"/>
    <property type="match status" value="1"/>
</dbReference>
<gene>
    <name evidence="2" type="ORF">L207DRAFT_553863</name>
</gene>
<dbReference type="OrthoDB" id="1933717at2759"/>
<sequence length="316" mass="34960">MSFTPEQLEALFRAAYETDVTDPYHRSPYPAVATSNPKLSQAGRTVLVTGGGTNIGFGISKAFVQAKAATVIIVARRLEVLEEAATKLRKEAQAVGTDTKIIIRQLDLGDLSAVEKLWKDFAAENITVDVFVNNAVRFSDPKPLLALGFEELQAQFDVNVRAAIFITEKFVNQSGEKQRFLINVTSQVIHMTPSHVYTQLRPAYALTKIAAASYFQLLALHVPAEKVQITSFHPGLIWNEGWEGVGFNKDSMDSDDLPGGFALWLASKESSFLHGRYAFASWDVDQLANGPIRKRIDEDPYFLRVSVDGLHESKLA</sequence>
<dbReference type="InterPro" id="IPR002347">
    <property type="entry name" value="SDR_fam"/>
</dbReference>
<dbReference type="GO" id="GO:0048038">
    <property type="term" value="F:quinone binding"/>
    <property type="evidence" value="ECO:0007669"/>
    <property type="project" value="TreeGrafter"/>
</dbReference>
<dbReference type="AlphaFoldDB" id="A0A2J6RS60"/>
<comment type="similarity">
    <text evidence="1">Belongs to the short-chain dehydrogenases/reductases (SDR) family.</text>
</comment>
<dbReference type="Pfam" id="PF00106">
    <property type="entry name" value="adh_short"/>
    <property type="match status" value="1"/>
</dbReference>